<dbReference type="Proteomes" id="UP000005239">
    <property type="component" value="Unassembled WGS sequence"/>
</dbReference>
<accession>A0A8R1UPP0</accession>
<evidence type="ECO:0000313" key="1">
    <source>
        <dbReference type="EnsemblMetazoa" id="PPA37556.1"/>
    </source>
</evidence>
<keyword evidence="2" id="KW-1185">Reference proteome</keyword>
<reference evidence="2" key="1">
    <citation type="journal article" date="2008" name="Nat. Genet.">
        <title>The Pristionchus pacificus genome provides a unique perspective on nematode lifestyle and parasitism.</title>
        <authorList>
            <person name="Dieterich C."/>
            <person name="Clifton S.W."/>
            <person name="Schuster L.N."/>
            <person name="Chinwalla A."/>
            <person name="Delehaunty K."/>
            <person name="Dinkelacker I."/>
            <person name="Fulton L."/>
            <person name="Fulton R."/>
            <person name="Godfrey J."/>
            <person name="Minx P."/>
            <person name="Mitreva M."/>
            <person name="Roeseler W."/>
            <person name="Tian H."/>
            <person name="Witte H."/>
            <person name="Yang S.P."/>
            <person name="Wilson R.K."/>
            <person name="Sommer R.J."/>
        </authorList>
    </citation>
    <scope>NUCLEOTIDE SEQUENCE [LARGE SCALE GENOMIC DNA]</scope>
    <source>
        <strain evidence="2">PS312</strain>
    </source>
</reference>
<proteinExistence type="predicted"/>
<sequence>MITCIHFKKDLINDATDTEIAFYFDPFSINQWEFYVWRSYFRYFPQKLDVVNFWSRELRYIAASMISEELRRFLAFLKPLLKRTEILELSLTRDRPERPLPTSRQASKAAQSCVILRCSDKRWFRFFLQLADSVIVTFKCSAETLRIAPLGLVMAKRAPLSLIPLLTGSFEKS</sequence>
<dbReference type="EnsemblMetazoa" id="PPA37556.1">
    <property type="protein sequence ID" value="PPA37556.1"/>
    <property type="gene ID" value="WBGene00275925"/>
</dbReference>
<reference evidence="1" key="2">
    <citation type="submission" date="2022-06" db="UniProtKB">
        <authorList>
            <consortium name="EnsemblMetazoa"/>
        </authorList>
    </citation>
    <scope>IDENTIFICATION</scope>
    <source>
        <strain evidence="1">PS312</strain>
    </source>
</reference>
<organism evidence="1 2">
    <name type="scientific">Pristionchus pacificus</name>
    <name type="common">Parasitic nematode worm</name>
    <dbReference type="NCBI Taxonomy" id="54126"/>
    <lineage>
        <taxon>Eukaryota</taxon>
        <taxon>Metazoa</taxon>
        <taxon>Ecdysozoa</taxon>
        <taxon>Nematoda</taxon>
        <taxon>Chromadorea</taxon>
        <taxon>Rhabditida</taxon>
        <taxon>Rhabditina</taxon>
        <taxon>Diplogasteromorpha</taxon>
        <taxon>Diplogasteroidea</taxon>
        <taxon>Neodiplogasteridae</taxon>
        <taxon>Pristionchus</taxon>
    </lineage>
</organism>
<name>A0A2A6BBB3_PRIPA</name>
<evidence type="ECO:0000313" key="2">
    <source>
        <dbReference type="Proteomes" id="UP000005239"/>
    </source>
</evidence>
<dbReference type="AlphaFoldDB" id="A0A2A6BBB3"/>
<accession>A0A2A6BBB3</accession>
<protein>
    <submittedName>
        <fullName evidence="1">Uncharacterized protein</fullName>
    </submittedName>
</protein>
<gene>
    <name evidence="1" type="primary">WBGene00275925</name>
</gene>